<feature type="binding site" evidence="7">
    <location>
        <begin position="32"/>
        <end position="39"/>
    </location>
    <ligand>
        <name>ATP</name>
        <dbReference type="ChEBI" id="CHEBI:30616"/>
    </ligand>
</feature>
<feature type="coiled-coil region" evidence="7">
    <location>
        <begin position="392"/>
        <end position="475"/>
    </location>
</feature>
<dbReference type="InterPro" id="IPR036277">
    <property type="entry name" value="SMC_hinge_sf"/>
</dbReference>
<dbReference type="SMART" id="SM00968">
    <property type="entry name" value="SMC_hinge"/>
    <property type="match status" value="1"/>
</dbReference>
<keyword evidence="5 7" id="KW-0175">Coiled coil</keyword>
<dbReference type="EMBL" id="FUWO01000003">
    <property type="protein sequence ID" value="SJZ37024.1"/>
    <property type="molecule type" value="Genomic_DNA"/>
</dbReference>
<protein>
    <recommendedName>
        <fullName evidence="7">Chromosome partition protein Smc</fullName>
    </recommendedName>
</protein>
<dbReference type="GO" id="GO:0005694">
    <property type="term" value="C:chromosome"/>
    <property type="evidence" value="ECO:0007669"/>
    <property type="project" value="InterPro"/>
</dbReference>
<dbReference type="GO" id="GO:0007059">
    <property type="term" value="P:chromosome segregation"/>
    <property type="evidence" value="ECO:0007669"/>
    <property type="project" value="UniProtKB-UniRule"/>
</dbReference>
<dbReference type="Gene3D" id="3.40.50.300">
    <property type="entry name" value="P-loop containing nucleotide triphosphate hydrolases"/>
    <property type="match status" value="2"/>
</dbReference>
<name>A0A1T4K3M3_9LACT</name>
<dbReference type="SUPFAM" id="SSF75553">
    <property type="entry name" value="Smc hinge domain"/>
    <property type="match status" value="1"/>
</dbReference>
<dbReference type="Gene3D" id="3.30.70.1620">
    <property type="match status" value="1"/>
</dbReference>
<sequence>MYLARVEMTGFKSFADKTVIEFDKGLTAVVGPNGSGKSNLSEAIRWVLGEQSAKSLRGSKMEDVIFNGTQDRKAVNLAKVTLVLNNEDRYLDYDFSEISITRSYNRNGESNYYINNESVRLKDIVDLLLDSGLGKNSFAMISQGKVESIFLNKPEERRSIFEEAAGVQKYQFRKAEAERKLIKSEDHLSRVKDIIHELEGQIKPLKKQRETALKYQTYQEELSSLEISLYTHQIEQNRLKWDEAQEKLSNVDQAIQLDEEELTRLSETINEQQQMLDDLLISIDRENETHQELVRKVEQAKAKYQMLQQELQFNQANTDEKTLQFENQLVQKERIQEDLAKQNTSKVTLETEIVQLTDKISQLETERKLAAGLSDDQVETLRSEMIQFYQSEASAKNEVNQLEQQIEQQTMRLKRAKNKHQMLKETLASSETELKELETSLELKEATQKMQNEHHQSLQQEWQTLQQKRNQIQKELFAIERQVNTLNVRVNSLKQMQEQYDGYYGGVKFIMQHAKDIGGINGTVAELIHVKPEFQLAIDTALGGSLQHIVVEDDQSARKAIAYLKEHRAGRATFLPRPNIKGRSVQDYHLQTAQKHAGYIGIGHQLVAFDEINQAIIENLLGNTIVMDTIVNAQSLSKQLRHQVKIVTLEGDILMPGGSITGGRQRNQQTSMLSRQTDLEKALIELEAATNSQKSMITKIDQIEELEQSVRENGEASLNQVNQINHEVNQQKQALQQFVQQVKINQNELKVAQMDIDEAEQFINQSQAKLTEAQETIRLMTQKIAEGTQQLEQMNVSQADRQKKIEQLNHELSQLNTEKAVKQSELRQIKTQVEQLTAQLVQLNEFIENYQNNQLSSEQDLNQLKETIMEVESQIETLNNELVEHTTKLDQSKQNRSEWNQNLRDLENKKVKIQQQQQAQFKLQAKLQAQIEKFKELIDNHLNYLNENYQLSYEAASQQAQTDLAISEVSSRVKELRKAIDNLGPINLAAIEDFENLNERYTYLLEQQEDLLTAMGQLQDTMDAMDAEVIKRFSESFHQINHQFKRTFKSLFGGGEASLELTDPDNLLTTGVDIIAQPPGKRKQNLALLSGGERAFTAIALLFAILETKPVPFCVLDEVEAALDDANVYRYGEYLQQFTENTQFIVITHRKGTMEHADVLYGVTMERSGVSKLASVRLSESNIEE</sequence>
<dbReference type="Proteomes" id="UP000189941">
    <property type="component" value="Unassembled WGS sequence"/>
</dbReference>
<dbReference type="GO" id="GO:0003677">
    <property type="term" value="F:DNA binding"/>
    <property type="evidence" value="ECO:0007669"/>
    <property type="project" value="UniProtKB-UniRule"/>
</dbReference>
<dbReference type="GO" id="GO:0005524">
    <property type="term" value="F:ATP binding"/>
    <property type="evidence" value="ECO:0007669"/>
    <property type="project" value="UniProtKB-UniRule"/>
</dbReference>
<dbReference type="InterPro" id="IPR011890">
    <property type="entry name" value="SMC_prok"/>
</dbReference>
<feature type="coiled-coil region" evidence="7">
    <location>
        <begin position="721"/>
        <end position="916"/>
    </location>
</feature>
<evidence type="ECO:0000313" key="10">
    <source>
        <dbReference type="Proteomes" id="UP000189941"/>
    </source>
</evidence>
<dbReference type="GO" id="GO:0007062">
    <property type="term" value="P:sister chromatid cohesion"/>
    <property type="evidence" value="ECO:0007669"/>
    <property type="project" value="InterPro"/>
</dbReference>
<keyword evidence="3 7" id="KW-0547">Nucleotide-binding</keyword>
<dbReference type="GO" id="GO:0005737">
    <property type="term" value="C:cytoplasm"/>
    <property type="evidence" value="ECO:0007669"/>
    <property type="project" value="UniProtKB-SubCell"/>
</dbReference>
<dbReference type="FunFam" id="3.40.50.300:FF:000984">
    <property type="entry name" value="Chromosome partition protein Smc"/>
    <property type="match status" value="1"/>
</dbReference>
<comment type="function">
    <text evidence="7">Required for chromosome condensation and partitioning.</text>
</comment>
<dbReference type="AlphaFoldDB" id="A0A1T4K3M3"/>
<dbReference type="STRING" id="1121925.SAMN02746011_00556"/>
<evidence type="ECO:0000259" key="8">
    <source>
        <dbReference type="SMART" id="SM00968"/>
    </source>
</evidence>
<organism evidence="9 10">
    <name type="scientific">Globicatella sulfidifaciens DSM 15739</name>
    <dbReference type="NCBI Taxonomy" id="1121925"/>
    <lineage>
        <taxon>Bacteria</taxon>
        <taxon>Bacillati</taxon>
        <taxon>Bacillota</taxon>
        <taxon>Bacilli</taxon>
        <taxon>Lactobacillales</taxon>
        <taxon>Aerococcaceae</taxon>
        <taxon>Globicatella</taxon>
    </lineage>
</organism>
<dbReference type="PANTHER" id="PTHR43977">
    <property type="entry name" value="STRUCTURAL MAINTENANCE OF CHROMOSOMES PROTEIN 3"/>
    <property type="match status" value="1"/>
</dbReference>
<accession>A0A1T4K3M3</accession>
<keyword evidence="6 7" id="KW-0238">DNA-binding</keyword>
<feature type="coiled-coil region" evidence="7">
    <location>
        <begin position="255"/>
        <end position="366"/>
    </location>
</feature>
<dbReference type="RefSeq" id="WP_078755381.1">
    <property type="nucleotide sequence ID" value="NZ_FUWO01000003.1"/>
</dbReference>
<comment type="subunit">
    <text evidence="7">Homodimer.</text>
</comment>
<gene>
    <name evidence="7" type="primary">smc</name>
    <name evidence="9" type="ORF">SAMN02746011_00556</name>
</gene>
<dbReference type="PIRSF" id="PIRSF005719">
    <property type="entry name" value="SMC"/>
    <property type="match status" value="1"/>
</dbReference>
<evidence type="ECO:0000256" key="1">
    <source>
        <dbReference type="ARBA" id="ARBA00004496"/>
    </source>
</evidence>
<dbReference type="Gene3D" id="1.10.287.1490">
    <property type="match status" value="1"/>
</dbReference>
<evidence type="ECO:0000256" key="2">
    <source>
        <dbReference type="ARBA" id="ARBA00022490"/>
    </source>
</evidence>
<comment type="subcellular location">
    <subcellularLocation>
        <location evidence="1 7">Cytoplasm</location>
    </subcellularLocation>
</comment>
<keyword evidence="2 7" id="KW-0963">Cytoplasm</keyword>
<dbReference type="SUPFAM" id="SSF52540">
    <property type="entry name" value="P-loop containing nucleoside triphosphate hydrolases"/>
    <property type="match status" value="1"/>
</dbReference>
<dbReference type="NCBIfam" id="TIGR02168">
    <property type="entry name" value="SMC_prok_B"/>
    <property type="match status" value="1"/>
</dbReference>
<dbReference type="GO" id="GO:0006260">
    <property type="term" value="P:DNA replication"/>
    <property type="evidence" value="ECO:0007669"/>
    <property type="project" value="UniProtKB-UniRule"/>
</dbReference>
<dbReference type="FunFam" id="3.40.50.300:FF:000901">
    <property type="entry name" value="Chromosome partition protein Smc"/>
    <property type="match status" value="1"/>
</dbReference>
<reference evidence="10" key="1">
    <citation type="submission" date="2017-02" db="EMBL/GenBank/DDBJ databases">
        <authorList>
            <person name="Varghese N."/>
            <person name="Submissions S."/>
        </authorList>
    </citation>
    <scope>NUCLEOTIDE SEQUENCE [LARGE SCALE GENOMIC DNA]</scope>
    <source>
        <strain evidence="10">DSM 15739</strain>
    </source>
</reference>
<evidence type="ECO:0000256" key="6">
    <source>
        <dbReference type="ARBA" id="ARBA00023125"/>
    </source>
</evidence>
<dbReference type="InterPro" id="IPR024704">
    <property type="entry name" value="SMC"/>
</dbReference>
<dbReference type="GO" id="GO:0030261">
    <property type="term" value="P:chromosome condensation"/>
    <property type="evidence" value="ECO:0007669"/>
    <property type="project" value="InterPro"/>
</dbReference>
<evidence type="ECO:0000256" key="4">
    <source>
        <dbReference type="ARBA" id="ARBA00022840"/>
    </source>
</evidence>
<dbReference type="Pfam" id="PF02463">
    <property type="entry name" value="SMC_N"/>
    <property type="match status" value="2"/>
</dbReference>
<comment type="domain">
    <text evidence="7">Contains large globular domains required for ATP hydrolysis at each terminus and a third globular domain forming a flexible hinge near the middle of the molecule. These domains are separated by coiled-coil structures.</text>
</comment>
<dbReference type="InterPro" id="IPR010935">
    <property type="entry name" value="SMC_hinge"/>
</dbReference>
<dbReference type="InterPro" id="IPR003395">
    <property type="entry name" value="RecF/RecN/SMC_N"/>
</dbReference>
<keyword evidence="4 7" id="KW-0067">ATP-binding</keyword>
<evidence type="ECO:0000256" key="3">
    <source>
        <dbReference type="ARBA" id="ARBA00022741"/>
    </source>
</evidence>
<evidence type="ECO:0000256" key="7">
    <source>
        <dbReference type="HAMAP-Rule" id="MF_01894"/>
    </source>
</evidence>
<feature type="domain" description="SMC hinge" evidence="8">
    <location>
        <begin position="518"/>
        <end position="637"/>
    </location>
</feature>
<evidence type="ECO:0000313" key="9">
    <source>
        <dbReference type="EMBL" id="SJZ37024.1"/>
    </source>
</evidence>
<dbReference type="Gene3D" id="1.20.1060.20">
    <property type="match status" value="1"/>
</dbReference>
<dbReference type="HAMAP" id="MF_01894">
    <property type="entry name" value="Smc_prok"/>
    <property type="match status" value="1"/>
</dbReference>
<dbReference type="OrthoDB" id="9808768at2"/>
<dbReference type="InterPro" id="IPR027417">
    <property type="entry name" value="P-loop_NTPase"/>
</dbReference>
<dbReference type="GO" id="GO:0016887">
    <property type="term" value="F:ATP hydrolysis activity"/>
    <property type="evidence" value="ECO:0007669"/>
    <property type="project" value="InterPro"/>
</dbReference>
<keyword evidence="10" id="KW-1185">Reference proteome</keyword>
<evidence type="ECO:0000256" key="5">
    <source>
        <dbReference type="ARBA" id="ARBA00023054"/>
    </source>
</evidence>
<proteinExistence type="inferred from homology"/>
<dbReference type="Pfam" id="PF06470">
    <property type="entry name" value="SMC_hinge"/>
    <property type="match status" value="1"/>
</dbReference>
<comment type="similarity">
    <text evidence="7">Belongs to the SMC family.</text>
</comment>
<dbReference type="CDD" id="cd03278">
    <property type="entry name" value="ABC_SMC_barmotin"/>
    <property type="match status" value="1"/>
</dbReference>